<dbReference type="EMBL" id="CP157390">
    <property type="protein sequence ID" value="XBM46516.1"/>
    <property type="molecule type" value="Genomic_DNA"/>
</dbReference>
<evidence type="ECO:0000313" key="2">
    <source>
        <dbReference type="EMBL" id="XBM46516.1"/>
    </source>
</evidence>
<accession>A0AAU7G995</accession>
<reference evidence="2" key="1">
    <citation type="submission" date="2024-05" db="EMBL/GenBank/DDBJ databases">
        <title>The Natural Products Discovery Center: Release of the First 8490 Sequenced Strains for Exploring Actinobacteria Biosynthetic Diversity.</title>
        <authorList>
            <person name="Kalkreuter E."/>
            <person name="Kautsar S.A."/>
            <person name="Yang D."/>
            <person name="Bader C.D."/>
            <person name="Teijaro C.N."/>
            <person name="Fluegel L."/>
            <person name="Davis C.M."/>
            <person name="Simpson J.R."/>
            <person name="Lauterbach L."/>
            <person name="Steele A.D."/>
            <person name="Gui C."/>
            <person name="Meng S."/>
            <person name="Li G."/>
            <person name="Viehrig K."/>
            <person name="Ye F."/>
            <person name="Su P."/>
            <person name="Kiefer A.F."/>
            <person name="Nichols A."/>
            <person name="Cepeda A.J."/>
            <person name="Yan W."/>
            <person name="Fan B."/>
            <person name="Jiang Y."/>
            <person name="Adhikari A."/>
            <person name="Zheng C.-J."/>
            <person name="Schuster L."/>
            <person name="Cowan T.M."/>
            <person name="Smanski M.J."/>
            <person name="Chevrette M.G."/>
            <person name="de Carvalho L.P.S."/>
            <person name="Shen B."/>
        </authorList>
    </citation>
    <scope>NUCLEOTIDE SEQUENCE</scope>
    <source>
        <strain evidence="2">NPDC080035</strain>
    </source>
</reference>
<sequence length="121" mass="12484">MSSADHQTVRILEGRFVLERAADAPVTADADVLATVNGPDGGAVMRRTDTAEDTWVALWNGDAAHPPDATGMLAAIVAPLAAGAIAVWVAASFDGDIVLVPAARLDEACDLLRNAGHRIDG</sequence>
<organism evidence="2">
    <name type="scientific">Leifsonia sp. NPDC080035</name>
    <dbReference type="NCBI Taxonomy" id="3143936"/>
    <lineage>
        <taxon>Bacteria</taxon>
        <taxon>Bacillati</taxon>
        <taxon>Actinomycetota</taxon>
        <taxon>Actinomycetes</taxon>
        <taxon>Micrococcales</taxon>
        <taxon>Microbacteriaceae</taxon>
        <taxon>Leifsonia</taxon>
    </lineage>
</organism>
<dbReference type="AlphaFoldDB" id="A0AAU7G995"/>
<dbReference type="Gene3D" id="3.30.2130.10">
    <property type="entry name" value="VC0802-like"/>
    <property type="match status" value="1"/>
</dbReference>
<dbReference type="InterPro" id="IPR045865">
    <property type="entry name" value="ACT-like_dom_sf"/>
</dbReference>
<dbReference type="RefSeq" id="WP_348786501.1">
    <property type="nucleotide sequence ID" value="NZ_CP157390.1"/>
</dbReference>
<dbReference type="SUPFAM" id="SSF55021">
    <property type="entry name" value="ACT-like"/>
    <property type="match status" value="1"/>
</dbReference>
<evidence type="ECO:0000259" key="1">
    <source>
        <dbReference type="Pfam" id="PF13840"/>
    </source>
</evidence>
<name>A0AAU7G995_9MICO</name>
<feature type="domain" description="CASTOR ACT" evidence="1">
    <location>
        <begin position="51"/>
        <end position="114"/>
    </location>
</feature>
<dbReference type="Pfam" id="PF13840">
    <property type="entry name" value="ACT_7"/>
    <property type="match status" value="1"/>
</dbReference>
<gene>
    <name evidence="2" type="ORF">AAME72_10455</name>
</gene>
<protein>
    <submittedName>
        <fullName evidence="2">ACT domain-containing protein</fullName>
    </submittedName>
</protein>
<proteinExistence type="predicted"/>
<dbReference type="InterPro" id="IPR027795">
    <property type="entry name" value="CASTOR_ACT_dom"/>
</dbReference>